<feature type="transmembrane region" description="Helical" evidence="6">
    <location>
        <begin position="127"/>
        <end position="145"/>
    </location>
</feature>
<evidence type="ECO:0000256" key="4">
    <source>
        <dbReference type="ARBA" id="ARBA00022989"/>
    </source>
</evidence>
<dbReference type="PANTHER" id="PTHR30250:SF26">
    <property type="entry name" value="PSMA PROTEIN"/>
    <property type="match status" value="1"/>
</dbReference>
<feature type="transmembrane region" description="Helical" evidence="6">
    <location>
        <begin position="84"/>
        <end position="107"/>
    </location>
</feature>
<name>A0A4U8YQK0_9BACT</name>
<feature type="transmembrane region" description="Helical" evidence="6">
    <location>
        <begin position="463"/>
        <end position="487"/>
    </location>
</feature>
<dbReference type="AlphaFoldDB" id="A0A4U8YQK0"/>
<keyword evidence="8" id="KW-1185">Reference proteome</keyword>
<feature type="transmembrane region" description="Helical" evidence="6">
    <location>
        <begin position="187"/>
        <end position="205"/>
    </location>
</feature>
<evidence type="ECO:0000256" key="6">
    <source>
        <dbReference type="SAM" id="Phobius"/>
    </source>
</evidence>
<protein>
    <recommendedName>
        <fullName evidence="9">Polysaccharide biosynthesis protein</fullName>
    </recommendedName>
</protein>
<evidence type="ECO:0000256" key="2">
    <source>
        <dbReference type="ARBA" id="ARBA00022475"/>
    </source>
</evidence>
<evidence type="ECO:0000256" key="1">
    <source>
        <dbReference type="ARBA" id="ARBA00004651"/>
    </source>
</evidence>
<feature type="transmembrane region" description="Helical" evidence="6">
    <location>
        <begin position="403"/>
        <end position="421"/>
    </location>
</feature>
<keyword evidence="5 6" id="KW-0472">Membrane</keyword>
<feature type="transmembrane region" description="Helical" evidence="6">
    <location>
        <begin position="7"/>
        <end position="29"/>
    </location>
</feature>
<dbReference type="InterPro" id="IPR050833">
    <property type="entry name" value="Poly_Biosynth_Transport"/>
</dbReference>
<organism evidence="7 8">
    <name type="scientific">Desulfoluna butyratoxydans</name>
    <dbReference type="NCBI Taxonomy" id="231438"/>
    <lineage>
        <taxon>Bacteria</taxon>
        <taxon>Pseudomonadati</taxon>
        <taxon>Thermodesulfobacteriota</taxon>
        <taxon>Desulfobacteria</taxon>
        <taxon>Desulfobacterales</taxon>
        <taxon>Desulfolunaceae</taxon>
        <taxon>Desulfoluna</taxon>
    </lineage>
</organism>
<sequence>MDSKNRIAFNTFVLSLKMVFSIGLALFSTRIVLQALGVSDFGIFNLIAGTIGILSFMNMAMAASVQRHLSFEIGRRDMMSLNRVFSTSVVMHIIIGIVVYFILQVSAVPLFNGVLNIPSQRISSAKFIYQSMAITTLFSIASVPYEAGITAHERMGFIAIVGVIESAFKVVIAVALLFLPFDRLKMYGLFISLLMLCVLFVKWLYCRLNFNETTLCLSSVRLVEFKKMLAFTGWTTMTAFSEVLQGQGLAIVFNYFLGVRVNAAYGIARQVSGQTKYMSAVLNKVASPQTISRVGEGRSDDAIRLAFSISKAGYLLVLIIAIPLWLEMESVFKFWLNDPPEYSVWFCRIILVTPVLRSMTYPFQPLIHASGNIADYQKLLTLVQLLVLPVGAFLLWIKVDAYMTLLTIVFAEIILGAGRLYHANKQCGVNVRVFSVQVLFPSILVFGLSFGTTYWAFTQFQLYPFRIFLTTMIGVTIIALSSWIVLFSDQEKRFVLSAISRLFCKINLRVDF</sequence>
<feature type="transmembrane region" description="Helical" evidence="6">
    <location>
        <begin position="157"/>
        <end position="181"/>
    </location>
</feature>
<evidence type="ECO:0000256" key="3">
    <source>
        <dbReference type="ARBA" id="ARBA00022692"/>
    </source>
</evidence>
<feature type="transmembrane region" description="Helical" evidence="6">
    <location>
        <begin position="302"/>
        <end position="322"/>
    </location>
</feature>
<reference evidence="7 8" key="1">
    <citation type="submission" date="2019-03" db="EMBL/GenBank/DDBJ databases">
        <authorList>
            <person name="Nijsse B."/>
        </authorList>
    </citation>
    <scope>NUCLEOTIDE SEQUENCE [LARGE SCALE GENOMIC DNA]</scope>
    <source>
        <strain evidence="7">Desulfoluna butyratoxydans MSL71</strain>
    </source>
</reference>
<accession>A0A4U8YQK0</accession>
<feature type="transmembrane region" description="Helical" evidence="6">
    <location>
        <begin position="433"/>
        <end position="457"/>
    </location>
</feature>
<evidence type="ECO:0008006" key="9">
    <source>
        <dbReference type="Google" id="ProtNLM"/>
    </source>
</evidence>
<evidence type="ECO:0000256" key="5">
    <source>
        <dbReference type="ARBA" id="ARBA00023136"/>
    </source>
</evidence>
<gene>
    <name evidence="7" type="ORF">MSL71_42220</name>
</gene>
<dbReference type="Proteomes" id="UP000507962">
    <property type="component" value="Unassembled WGS sequence"/>
</dbReference>
<dbReference type="GO" id="GO:0005886">
    <property type="term" value="C:plasma membrane"/>
    <property type="evidence" value="ECO:0007669"/>
    <property type="project" value="UniProtKB-SubCell"/>
</dbReference>
<feature type="transmembrane region" description="Helical" evidence="6">
    <location>
        <begin position="342"/>
        <end position="359"/>
    </location>
</feature>
<feature type="transmembrane region" description="Helical" evidence="6">
    <location>
        <begin position="41"/>
        <end position="63"/>
    </location>
</feature>
<proteinExistence type="predicted"/>
<dbReference type="PANTHER" id="PTHR30250">
    <property type="entry name" value="PST FAMILY PREDICTED COLANIC ACID TRANSPORTER"/>
    <property type="match status" value="1"/>
</dbReference>
<comment type="subcellular location">
    <subcellularLocation>
        <location evidence="1">Cell membrane</location>
        <topology evidence="1">Multi-pass membrane protein</topology>
    </subcellularLocation>
</comment>
<keyword evidence="4 6" id="KW-1133">Transmembrane helix</keyword>
<feature type="transmembrane region" description="Helical" evidence="6">
    <location>
        <begin position="379"/>
        <end position="397"/>
    </location>
</feature>
<evidence type="ECO:0000313" key="7">
    <source>
        <dbReference type="EMBL" id="VFQ46555.1"/>
    </source>
</evidence>
<keyword evidence="3 6" id="KW-0812">Transmembrane</keyword>
<keyword evidence="2" id="KW-1003">Cell membrane</keyword>
<dbReference type="EMBL" id="CAADHO010000010">
    <property type="protein sequence ID" value="VFQ46555.1"/>
    <property type="molecule type" value="Genomic_DNA"/>
</dbReference>
<evidence type="ECO:0000313" key="8">
    <source>
        <dbReference type="Proteomes" id="UP000507962"/>
    </source>
</evidence>
<dbReference type="RefSeq" id="WP_180144540.1">
    <property type="nucleotide sequence ID" value="NZ_CAADHO010000010.1"/>
</dbReference>